<reference evidence="1 2" key="1">
    <citation type="submission" date="2019-04" db="EMBL/GenBank/DDBJ databases">
        <title>Draft genome sequences of Streptomyces avermitilis NBRC 14893.</title>
        <authorList>
            <person name="Komaki H."/>
            <person name="Tamura T."/>
            <person name="Hosoyama A."/>
        </authorList>
    </citation>
    <scope>NUCLEOTIDE SEQUENCE [LARGE SCALE GENOMIC DNA]</scope>
    <source>
        <strain evidence="1 2">NBRC 14893</strain>
    </source>
</reference>
<accession>A0A4D4MD68</accession>
<gene>
    <name evidence="1" type="ORF">SAV14893_091680</name>
</gene>
<comment type="caution">
    <text evidence="1">The sequence shown here is derived from an EMBL/GenBank/DDBJ whole genome shotgun (WGS) entry which is preliminary data.</text>
</comment>
<organism evidence="1 2">
    <name type="scientific">Streptomyces avermitilis</name>
    <dbReference type="NCBI Taxonomy" id="33903"/>
    <lineage>
        <taxon>Bacteria</taxon>
        <taxon>Bacillati</taxon>
        <taxon>Actinomycetota</taxon>
        <taxon>Actinomycetes</taxon>
        <taxon>Kitasatosporales</taxon>
        <taxon>Streptomycetaceae</taxon>
        <taxon>Streptomyces</taxon>
    </lineage>
</organism>
<protein>
    <recommendedName>
        <fullName evidence="3">Phage baseplate protein</fullName>
    </recommendedName>
</protein>
<dbReference type="AlphaFoldDB" id="A0A4D4MD68"/>
<evidence type="ECO:0000313" key="1">
    <source>
        <dbReference type="EMBL" id="GDY69775.1"/>
    </source>
</evidence>
<dbReference type="OMA" id="DIASYLW"/>
<dbReference type="Proteomes" id="UP000302139">
    <property type="component" value="Unassembled WGS sequence"/>
</dbReference>
<name>A0A4D4MD68_STRAX</name>
<dbReference type="EMBL" id="BJHX01000002">
    <property type="protein sequence ID" value="GDY69775.1"/>
    <property type="molecule type" value="Genomic_DNA"/>
</dbReference>
<sequence>MPGMSTVSAAELLDAWEAGWGRDPLRRGLALLGVARGTTPAAAADVPVGRRDRGLFALRAALFGTAVDAVSRCPECETEVEVAFDQEELLGRLGQADPEACDAVTVREGDREIRVRMPTSTDLAAVLDTGDPAPEEALVRRCAPVGEPAPAADVVAEAWVAADPLVDVRLGVGCPGCGLAWEEPFDIVGYLWAELDAWGRRTLLEVHELARAYGWTQAQTLALSPWRRQCYLGLVGT</sequence>
<proteinExistence type="predicted"/>
<evidence type="ECO:0008006" key="3">
    <source>
        <dbReference type="Google" id="ProtNLM"/>
    </source>
</evidence>
<evidence type="ECO:0000313" key="2">
    <source>
        <dbReference type="Proteomes" id="UP000302139"/>
    </source>
</evidence>